<proteinExistence type="predicted"/>
<name>A0ACB8DJ10_DERSI</name>
<keyword evidence="2" id="KW-1185">Reference proteome</keyword>
<sequence length="222" mass="24703">MLCKLLDGFLGDTLLSTAVHVSKRSGQPEPLHGSTDRHREPLLSASVRDFLSLPVSMRHPLPKSLMTSQELSRRFAPGKHSASTADYPLAVDGAANGKLCEAAGLNHKRRRLGGDQEESLADELSMYCGRLPVPPVYMPAADHHQRGARIGRSFLTIRHNASVFHTEEWKPRGCTMYLPLTQDVMINMRCIDQVSFESDQFFLADGKGNYIGAKSEWMLIEK</sequence>
<protein>
    <submittedName>
        <fullName evidence="1">Uncharacterized protein</fullName>
    </submittedName>
</protein>
<evidence type="ECO:0000313" key="1">
    <source>
        <dbReference type="EMBL" id="KAH7970427.1"/>
    </source>
</evidence>
<organism evidence="1 2">
    <name type="scientific">Dermacentor silvarum</name>
    <name type="common">Tick</name>
    <dbReference type="NCBI Taxonomy" id="543639"/>
    <lineage>
        <taxon>Eukaryota</taxon>
        <taxon>Metazoa</taxon>
        <taxon>Ecdysozoa</taxon>
        <taxon>Arthropoda</taxon>
        <taxon>Chelicerata</taxon>
        <taxon>Arachnida</taxon>
        <taxon>Acari</taxon>
        <taxon>Parasitiformes</taxon>
        <taxon>Ixodida</taxon>
        <taxon>Ixodoidea</taxon>
        <taxon>Ixodidae</taxon>
        <taxon>Rhipicephalinae</taxon>
        <taxon>Dermacentor</taxon>
    </lineage>
</organism>
<evidence type="ECO:0000313" key="2">
    <source>
        <dbReference type="Proteomes" id="UP000821865"/>
    </source>
</evidence>
<dbReference type="Proteomes" id="UP000821865">
    <property type="component" value="Chromosome 11"/>
</dbReference>
<gene>
    <name evidence="1" type="ORF">HPB49_006752</name>
</gene>
<comment type="caution">
    <text evidence="1">The sequence shown here is derived from an EMBL/GenBank/DDBJ whole genome shotgun (WGS) entry which is preliminary data.</text>
</comment>
<dbReference type="EMBL" id="CM023480">
    <property type="protein sequence ID" value="KAH7970427.1"/>
    <property type="molecule type" value="Genomic_DNA"/>
</dbReference>
<reference evidence="1" key="1">
    <citation type="submission" date="2020-05" db="EMBL/GenBank/DDBJ databases">
        <title>Large-scale comparative analyses of tick genomes elucidate their genetic diversity and vector capacities.</title>
        <authorList>
            <person name="Jia N."/>
            <person name="Wang J."/>
            <person name="Shi W."/>
            <person name="Du L."/>
            <person name="Sun Y."/>
            <person name="Zhan W."/>
            <person name="Jiang J."/>
            <person name="Wang Q."/>
            <person name="Zhang B."/>
            <person name="Ji P."/>
            <person name="Sakyi L.B."/>
            <person name="Cui X."/>
            <person name="Yuan T."/>
            <person name="Jiang B."/>
            <person name="Yang W."/>
            <person name="Lam T.T.-Y."/>
            <person name="Chang Q."/>
            <person name="Ding S."/>
            <person name="Wang X."/>
            <person name="Zhu J."/>
            <person name="Ruan X."/>
            <person name="Zhao L."/>
            <person name="Wei J."/>
            <person name="Que T."/>
            <person name="Du C."/>
            <person name="Cheng J."/>
            <person name="Dai P."/>
            <person name="Han X."/>
            <person name="Huang E."/>
            <person name="Gao Y."/>
            <person name="Liu J."/>
            <person name="Shao H."/>
            <person name="Ye R."/>
            <person name="Li L."/>
            <person name="Wei W."/>
            <person name="Wang X."/>
            <person name="Wang C."/>
            <person name="Yang T."/>
            <person name="Huo Q."/>
            <person name="Li W."/>
            <person name="Guo W."/>
            <person name="Chen H."/>
            <person name="Zhou L."/>
            <person name="Ni X."/>
            <person name="Tian J."/>
            <person name="Zhou Y."/>
            <person name="Sheng Y."/>
            <person name="Liu T."/>
            <person name="Pan Y."/>
            <person name="Xia L."/>
            <person name="Li J."/>
            <person name="Zhao F."/>
            <person name="Cao W."/>
        </authorList>
    </citation>
    <scope>NUCLEOTIDE SEQUENCE</scope>
    <source>
        <strain evidence="1">Dsil-2018</strain>
    </source>
</reference>
<accession>A0ACB8DJ10</accession>